<keyword evidence="2" id="KW-1185">Reference proteome</keyword>
<protein>
    <submittedName>
        <fullName evidence="1">Uncharacterized protein</fullName>
    </submittedName>
</protein>
<dbReference type="AlphaFoldDB" id="A0A1I1WTS1"/>
<dbReference type="Proteomes" id="UP000199672">
    <property type="component" value="Unassembled WGS sequence"/>
</dbReference>
<dbReference type="EMBL" id="FOMH01000017">
    <property type="protein sequence ID" value="SFD98429.1"/>
    <property type="molecule type" value="Genomic_DNA"/>
</dbReference>
<reference evidence="2" key="1">
    <citation type="submission" date="2016-10" db="EMBL/GenBank/DDBJ databases">
        <authorList>
            <person name="Varghese N."/>
            <person name="Submissions S."/>
        </authorList>
    </citation>
    <scope>NUCLEOTIDE SEQUENCE [LARGE SCALE GENOMIC DNA]</scope>
    <source>
        <strain evidence="2">CGMCC 1.10370</strain>
    </source>
</reference>
<sequence>MWSNLHAYNVKSFRGRYYKSLMFQFNLKKVNQDSYSPVSICGASTGLDCEEPIWRK</sequence>
<gene>
    <name evidence="1" type="ORF">SAMN05216297_11736</name>
</gene>
<organism evidence="1 2">
    <name type="scientific">Flavobacterium phragmitis</name>
    <dbReference type="NCBI Taxonomy" id="739143"/>
    <lineage>
        <taxon>Bacteria</taxon>
        <taxon>Pseudomonadati</taxon>
        <taxon>Bacteroidota</taxon>
        <taxon>Flavobacteriia</taxon>
        <taxon>Flavobacteriales</taxon>
        <taxon>Flavobacteriaceae</taxon>
        <taxon>Flavobacterium</taxon>
    </lineage>
</organism>
<proteinExistence type="predicted"/>
<evidence type="ECO:0000313" key="1">
    <source>
        <dbReference type="EMBL" id="SFD98429.1"/>
    </source>
</evidence>
<accession>A0A1I1WTS1</accession>
<name>A0A1I1WTS1_9FLAO</name>
<evidence type="ECO:0000313" key="2">
    <source>
        <dbReference type="Proteomes" id="UP000199672"/>
    </source>
</evidence>